<evidence type="ECO:0000256" key="2">
    <source>
        <dbReference type="ARBA" id="ARBA00010333"/>
    </source>
</evidence>
<evidence type="ECO:0000313" key="7">
    <source>
        <dbReference type="EMBL" id="GLR67281.1"/>
    </source>
</evidence>
<comment type="caution">
    <text evidence="7">The sequence shown here is derived from an EMBL/GenBank/DDBJ whole genome shotgun (WGS) entry which is preliminary data.</text>
</comment>
<sequence>MKRRFATAALVITALGFTAHVPAQAKTMTEIKFGVDATYPPFESLSPSGEFVGFDIDLGRAICAELKVKCVFVSQGFDGIIPALQARKFDAILSSMTVTPERAKQIDFSSEMYNEPTSLITKKGADLEPTAASLKGKTVGVESGTIQESYAKTYWQPNGVNVISYPGQDQVYADLLSGRLDASLQDSVEADYGFLKTPKGADYALAANVTYDPKDVLGSYIAIGVRKDEPELLKQIDTAIAAIIANGTYKKIESQYFNFDVYGANPAK</sequence>
<dbReference type="SUPFAM" id="SSF53850">
    <property type="entry name" value="Periplasmic binding protein-like II"/>
    <property type="match status" value="1"/>
</dbReference>
<dbReference type="Gene3D" id="3.40.190.10">
    <property type="entry name" value="Periplasmic binding protein-like II"/>
    <property type="match status" value="2"/>
</dbReference>
<evidence type="ECO:0000256" key="5">
    <source>
        <dbReference type="SAM" id="SignalP"/>
    </source>
</evidence>
<evidence type="ECO:0000256" key="3">
    <source>
        <dbReference type="ARBA" id="ARBA00022729"/>
    </source>
</evidence>
<evidence type="ECO:0000313" key="8">
    <source>
        <dbReference type="Proteomes" id="UP001156641"/>
    </source>
</evidence>
<dbReference type="PROSITE" id="PS01039">
    <property type="entry name" value="SBP_BACTERIAL_3"/>
    <property type="match status" value="1"/>
</dbReference>
<evidence type="ECO:0000259" key="6">
    <source>
        <dbReference type="SMART" id="SM00062"/>
    </source>
</evidence>
<feature type="signal peptide" evidence="5">
    <location>
        <begin position="1"/>
        <end position="25"/>
    </location>
</feature>
<dbReference type="RefSeq" id="WP_284258010.1">
    <property type="nucleotide sequence ID" value="NZ_BSOS01000065.1"/>
</dbReference>
<dbReference type="Proteomes" id="UP001156641">
    <property type="component" value="Unassembled WGS sequence"/>
</dbReference>
<protein>
    <submittedName>
        <fullName evidence="7">ABC transporter substrate-binding protein</fullName>
    </submittedName>
</protein>
<keyword evidence="3 5" id="KW-0732">Signal</keyword>
<dbReference type="PANTHER" id="PTHR35936:SF13">
    <property type="entry name" value="HISTIDINE-BINDING PERIPLASMIC PROTEIN"/>
    <property type="match status" value="1"/>
</dbReference>
<proteinExistence type="inferred from homology"/>
<feature type="chain" id="PRO_5046929291" evidence="5">
    <location>
        <begin position="26"/>
        <end position="268"/>
    </location>
</feature>
<feature type="domain" description="Solute-binding protein family 3/N-terminal" evidence="6">
    <location>
        <begin position="30"/>
        <end position="260"/>
    </location>
</feature>
<evidence type="ECO:0000256" key="4">
    <source>
        <dbReference type="RuleBase" id="RU003744"/>
    </source>
</evidence>
<comment type="subcellular location">
    <subcellularLocation>
        <location evidence="1">Cell envelope</location>
    </subcellularLocation>
</comment>
<dbReference type="Pfam" id="PF00497">
    <property type="entry name" value="SBP_bac_3"/>
    <property type="match status" value="1"/>
</dbReference>
<dbReference type="InterPro" id="IPR001638">
    <property type="entry name" value="Solute-binding_3/MltF_N"/>
</dbReference>
<organism evidence="7 8">
    <name type="scientific">Acidocella aquatica</name>
    <dbReference type="NCBI Taxonomy" id="1922313"/>
    <lineage>
        <taxon>Bacteria</taxon>
        <taxon>Pseudomonadati</taxon>
        <taxon>Pseudomonadota</taxon>
        <taxon>Alphaproteobacteria</taxon>
        <taxon>Acetobacterales</taxon>
        <taxon>Acidocellaceae</taxon>
        <taxon>Acidocella</taxon>
    </lineage>
</organism>
<dbReference type="InterPro" id="IPR018313">
    <property type="entry name" value="SBP_3_CS"/>
</dbReference>
<dbReference type="EMBL" id="BSOS01000065">
    <property type="protein sequence ID" value="GLR67281.1"/>
    <property type="molecule type" value="Genomic_DNA"/>
</dbReference>
<gene>
    <name evidence="7" type="ORF">GCM10010909_19620</name>
</gene>
<accession>A0ABQ6A4B2</accession>
<evidence type="ECO:0000256" key="1">
    <source>
        <dbReference type="ARBA" id="ARBA00004196"/>
    </source>
</evidence>
<dbReference type="PANTHER" id="PTHR35936">
    <property type="entry name" value="MEMBRANE-BOUND LYTIC MUREIN TRANSGLYCOSYLASE F"/>
    <property type="match status" value="1"/>
</dbReference>
<comment type="similarity">
    <text evidence="2 4">Belongs to the bacterial solute-binding protein 3 family.</text>
</comment>
<keyword evidence="8" id="KW-1185">Reference proteome</keyword>
<dbReference type="SMART" id="SM00062">
    <property type="entry name" value="PBPb"/>
    <property type="match status" value="1"/>
</dbReference>
<name>A0ABQ6A4B2_9PROT</name>
<reference evidence="8" key="1">
    <citation type="journal article" date="2019" name="Int. J. Syst. Evol. Microbiol.">
        <title>The Global Catalogue of Microorganisms (GCM) 10K type strain sequencing project: providing services to taxonomists for standard genome sequencing and annotation.</title>
        <authorList>
            <consortium name="The Broad Institute Genomics Platform"/>
            <consortium name="The Broad Institute Genome Sequencing Center for Infectious Disease"/>
            <person name="Wu L."/>
            <person name="Ma J."/>
        </authorList>
    </citation>
    <scope>NUCLEOTIDE SEQUENCE [LARGE SCALE GENOMIC DNA]</scope>
    <source>
        <strain evidence="8">NBRC 112502</strain>
    </source>
</reference>